<dbReference type="RefSeq" id="WP_326023990.1">
    <property type="nucleotide sequence ID" value="NZ_JAOZYC010000207.1"/>
</dbReference>
<protein>
    <recommendedName>
        <fullName evidence="4">ABC transporter permease</fullName>
    </recommendedName>
</protein>
<dbReference type="Proteomes" id="UP001354931">
    <property type="component" value="Unassembled WGS sequence"/>
</dbReference>
<keyword evidence="3" id="KW-1185">Reference proteome</keyword>
<dbReference type="EMBL" id="JAOZYC010000207">
    <property type="protein sequence ID" value="MEB8344149.1"/>
    <property type="molecule type" value="Genomic_DNA"/>
</dbReference>
<gene>
    <name evidence="2" type="ORF">OKJ99_42405</name>
</gene>
<comment type="caution">
    <text evidence="2">The sequence shown here is derived from an EMBL/GenBank/DDBJ whole genome shotgun (WGS) entry which is preliminary data.</text>
</comment>
<feature type="transmembrane region" description="Helical" evidence="1">
    <location>
        <begin position="280"/>
        <end position="298"/>
    </location>
</feature>
<feature type="transmembrane region" description="Helical" evidence="1">
    <location>
        <begin position="319"/>
        <end position="340"/>
    </location>
</feature>
<keyword evidence="1" id="KW-0472">Membrane</keyword>
<feature type="transmembrane region" description="Helical" evidence="1">
    <location>
        <begin position="448"/>
        <end position="468"/>
    </location>
</feature>
<keyword evidence="1" id="KW-1133">Transmembrane helix</keyword>
<organism evidence="2 3">
    <name type="scientific">Streptomyces endophyticus</name>
    <dbReference type="NCBI Taxonomy" id="714166"/>
    <lineage>
        <taxon>Bacteria</taxon>
        <taxon>Bacillati</taxon>
        <taxon>Actinomycetota</taxon>
        <taxon>Actinomycetes</taxon>
        <taxon>Kitasatosporales</taxon>
        <taxon>Streptomycetaceae</taxon>
        <taxon>Streptomyces</taxon>
    </lineage>
</organism>
<keyword evidence="1" id="KW-0812">Transmembrane</keyword>
<feature type="transmembrane region" description="Helical" evidence="1">
    <location>
        <begin position="401"/>
        <end position="422"/>
    </location>
</feature>
<evidence type="ECO:0008006" key="4">
    <source>
        <dbReference type="Google" id="ProtNLM"/>
    </source>
</evidence>
<evidence type="ECO:0000313" key="3">
    <source>
        <dbReference type="Proteomes" id="UP001354931"/>
    </source>
</evidence>
<proteinExistence type="predicted"/>
<evidence type="ECO:0000313" key="2">
    <source>
        <dbReference type="EMBL" id="MEB8344149.1"/>
    </source>
</evidence>
<feature type="transmembrane region" description="Helical" evidence="1">
    <location>
        <begin position="372"/>
        <end position="394"/>
    </location>
</feature>
<accession>A0ABU6FJY7</accession>
<sequence>MRSPMVRAVRAEWTKLRSVRSTPLALIALLALSLLLTVASANGSVFSYGGPKQYDSSTFVHRPAAGDGTFTVRVAAQKNSAGWAKAGLLLKDGTASGSSYAALMVTPEHGVRMMADGKHELTGSGGADAPRWLRLVRAGDRVTGYESADGRAWHKVGTLTVAGLPDAAEAGLFVTSPMDGKEERSGPGDLRMHPVATLGRAVFDHVSLPARADGGWRQTDIQQAMKKGEMADPVAAPKPFREHDGTFTITGSGDLGGLGMGGVGQLGGQPDLVKMALDDGIQIATIAVIALGVLFITSEYKTGTVRTTFTASPRRGRVLAAKALVLGATVFVVGLVASVAEFLVARPALRDNGFAPPLFPELSLTDPATMRAIVGSAAFLALAAVLSLGAGALLRRAVPAVVLMIVTFVVLPIVAQTTSIGFSDFVGRATPTAGLAVQQTRRLLDTVITPWAGFAVLCLYVAVVLGAARWRLSGRDV</sequence>
<reference evidence="2 3" key="1">
    <citation type="submission" date="2022-10" db="EMBL/GenBank/DDBJ databases">
        <authorList>
            <person name="Xie J."/>
            <person name="Shen N."/>
        </authorList>
    </citation>
    <scope>NUCLEOTIDE SEQUENCE [LARGE SCALE GENOMIC DNA]</scope>
    <source>
        <strain evidence="2 3">YIM65594</strain>
    </source>
</reference>
<dbReference type="Gene3D" id="2.60.120.200">
    <property type="match status" value="1"/>
</dbReference>
<evidence type="ECO:0000256" key="1">
    <source>
        <dbReference type="SAM" id="Phobius"/>
    </source>
</evidence>
<name>A0ABU6FJY7_9ACTN</name>